<sequence length="199" mass="20403">MSPALTSFSVEVVGSTSPVPSLPAVAVQLNLFNASTKPPALTSFFLSSSLVISATLPFGLSASLPLFTVSVNVSAVIFLLAASNFKPSPTFTSYLTVMSPLLSLLTIAVVALPSAKVTFVPDATVSKPSLSAAGVPVVLTLQPALFTASITVFAVTKPLPSSVEAFSPFSLPVTNLPSFSSITEVFAPIVTVAPLLLSF</sequence>
<evidence type="ECO:0000256" key="1">
    <source>
        <dbReference type="SAM" id="Phobius"/>
    </source>
</evidence>
<dbReference type="EMBL" id="NEBD01000037">
    <property type="protein sequence ID" value="PRJ23549.1"/>
    <property type="molecule type" value="Genomic_DNA"/>
</dbReference>
<evidence type="ECO:0000313" key="2">
    <source>
        <dbReference type="EMBL" id="PRJ23549.1"/>
    </source>
</evidence>
<comment type="caution">
    <text evidence="2">The sequence shown here is derived from an EMBL/GenBank/DDBJ whole genome shotgun (WGS) entry which is preliminary data.</text>
</comment>
<organism evidence="2">
    <name type="scientific">Haemophilus influenzae</name>
    <dbReference type="NCBI Taxonomy" id="727"/>
    <lineage>
        <taxon>Bacteria</taxon>
        <taxon>Pseudomonadati</taxon>
        <taxon>Pseudomonadota</taxon>
        <taxon>Gammaproteobacteria</taxon>
        <taxon>Pasteurellales</taxon>
        <taxon>Pasteurellaceae</taxon>
        <taxon>Haemophilus</taxon>
    </lineage>
</organism>
<keyword evidence="1" id="KW-1133">Transmembrane helix</keyword>
<gene>
    <name evidence="2" type="ORF">BV056_01783</name>
</gene>
<feature type="transmembrane region" description="Helical" evidence="1">
    <location>
        <begin position="66"/>
        <end position="85"/>
    </location>
</feature>
<dbReference type="AlphaFoldDB" id="A0AB37AZX5"/>
<keyword evidence="1" id="KW-0812">Transmembrane</keyword>
<proteinExistence type="predicted"/>
<protein>
    <submittedName>
        <fullName evidence="2">Uncharacterized protein</fullName>
    </submittedName>
</protein>
<name>A0AB37AZX5_HAEIF</name>
<reference evidence="2" key="1">
    <citation type="submission" date="2017-04" db="EMBL/GenBank/DDBJ databases">
        <title>Haemophilus influenzae in COPD genome sequencing project.</title>
        <authorList>
            <person name="Murphy T.F."/>
            <person name="Kong Y."/>
            <person name="Nadendla S."/>
            <person name="Tettelin H."/>
            <person name="Pettigrew M."/>
        </authorList>
    </citation>
    <scope>NUCLEOTIDE SEQUENCE [LARGE SCALE GENOMIC DNA]</scope>
    <source>
        <strain evidence="2">39P1H1</strain>
    </source>
</reference>
<feature type="transmembrane region" description="Helical" evidence="1">
    <location>
        <begin position="133"/>
        <end position="156"/>
    </location>
</feature>
<feature type="transmembrane region" description="Helical" evidence="1">
    <location>
        <begin position="91"/>
        <end position="112"/>
    </location>
</feature>
<keyword evidence="1" id="KW-0472">Membrane</keyword>
<accession>A0AB37AZX5</accession>